<organism evidence="1 2">
    <name type="scientific">Arthroderma benhamiae (strain ATCC MYA-4681 / CBS 112371)</name>
    <name type="common">Trichophyton mentagrophytes</name>
    <dbReference type="NCBI Taxonomy" id="663331"/>
    <lineage>
        <taxon>Eukaryota</taxon>
        <taxon>Fungi</taxon>
        <taxon>Dikarya</taxon>
        <taxon>Ascomycota</taxon>
        <taxon>Pezizomycotina</taxon>
        <taxon>Eurotiomycetes</taxon>
        <taxon>Eurotiomycetidae</taxon>
        <taxon>Onygenales</taxon>
        <taxon>Arthrodermataceae</taxon>
        <taxon>Trichophyton</taxon>
    </lineage>
</organism>
<accession>D4AMN8</accession>
<dbReference type="HOGENOM" id="CLU_1460946_0_0_1"/>
<keyword evidence="2" id="KW-1185">Reference proteome</keyword>
<evidence type="ECO:0000313" key="1">
    <source>
        <dbReference type="EMBL" id="EFE35449.1"/>
    </source>
</evidence>
<reference evidence="2" key="1">
    <citation type="journal article" date="2011" name="Genome Biol.">
        <title>Comparative and functional genomics provide insights into the pathogenicity of dermatophytic fungi.</title>
        <authorList>
            <person name="Burmester A."/>
            <person name="Shelest E."/>
            <person name="Gloeckner G."/>
            <person name="Heddergott C."/>
            <person name="Schindler S."/>
            <person name="Staib P."/>
            <person name="Heidel A."/>
            <person name="Felder M."/>
            <person name="Petzold A."/>
            <person name="Szafranski K."/>
            <person name="Feuermann M."/>
            <person name="Pedruzzi I."/>
            <person name="Priebe S."/>
            <person name="Groth M."/>
            <person name="Winkler R."/>
            <person name="Li W."/>
            <person name="Kniemeyer O."/>
            <person name="Schroeckh V."/>
            <person name="Hertweck C."/>
            <person name="Hube B."/>
            <person name="White T.C."/>
            <person name="Platzer M."/>
            <person name="Guthke R."/>
            <person name="Heitman J."/>
            <person name="Woestemeyer J."/>
            <person name="Zipfel P.F."/>
            <person name="Monod M."/>
            <person name="Brakhage A.A."/>
        </authorList>
    </citation>
    <scope>NUCLEOTIDE SEQUENCE [LARGE SCALE GENOMIC DNA]</scope>
    <source>
        <strain evidence="2">ATCC MYA-4681 / CBS 112371</strain>
    </source>
</reference>
<name>D4AMN8_ARTBC</name>
<evidence type="ECO:0000313" key="2">
    <source>
        <dbReference type="Proteomes" id="UP000008866"/>
    </source>
</evidence>
<dbReference type="EMBL" id="ABSU01000003">
    <property type="protein sequence ID" value="EFE35449.1"/>
    <property type="molecule type" value="Genomic_DNA"/>
</dbReference>
<dbReference type="AlphaFoldDB" id="D4AMN8"/>
<dbReference type="RefSeq" id="XP_003016094.1">
    <property type="nucleotide sequence ID" value="XM_003016048.1"/>
</dbReference>
<sequence length="185" mass="20509">MQGGAPPASQFVRLKYYPFNHQSRSLGGLVSSSKGERKKLQRHVGEVKDVLPCLACNDGDAEGEDDRMERSIYEAMETLPRLENDSVVRANIDASSLLETNSPTPFETIPIQDEGLCLVAFPLSFLFTLGSFLVRPVMQAMLITHMRDNSWSRDDPGQTAADPCFLVALVRIKCNSSMYGVLHTE</sequence>
<proteinExistence type="predicted"/>
<comment type="caution">
    <text evidence="1">The sequence shown here is derived from an EMBL/GenBank/DDBJ whole genome shotgun (WGS) entry which is preliminary data.</text>
</comment>
<dbReference type="GeneID" id="9524083"/>
<dbReference type="Proteomes" id="UP000008866">
    <property type="component" value="Unassembled WGS sequence"/>
</dbReference>
<dbReference type="KEGG" id="abe:ARB_05491"/>
<gene>
    <name evidence="1" type="ORF">ARB_05491</name>
</gene>
<protein>
    <submittedName>
        <fullName evidence="1">Uncharacterized protein</fullName>
    </submittedName>
</protein>